<dbReference type="InterPro" id="IPR001095">
    <property type="entry name" value="Acetyl_CoA_COase_a_su"/>
</dbReference>
<dbReference type="InParanoid" id="A0A061AB99"/>
<dbReference type="GO" id="GO:2001295">
    <property type="term" value="P:malonyl-CoA biosynthetic process"/>
    <property type="evidence" value="ECO:0007669"/>
    <property type="project" value="UniProtKB-UniRule"/>
</dbReference>
<evidence type="ECO:0000256" key="7">
    <source>
        <dbReference type="ARBA" id="ARBA00023098"/>
    </source>
</evidence>
<dbReference type="RefSeq" id="WP_045749195.1">
    <property type="nucleotide sequence ID" value="NZ_FUZK01000001.1"/>
</dbReference>
<evidence type="ECO:0000313" key="12">
    <source>
        <dbReference type="EMBL" id="CDR30674.1"/>
    </source>
</evidence>
<dbReference type="Proteomes" id="UP000032434">
    <property type="component" value="Chromosome 1"/>
</dbReference>
<evidence type="ECO:0000256" key="1">
    <source>
        <dbReference type="ARBA" id="ARBA00004956"/>
    </source>
</evidence>
<feature type="domain" description="CoA carboxyltransferase C-terminal" evidence="11">
    <location>
        <begin position="1"/>
        <end position="241"/>
    </location>
</feature>
<dbReference type="PATRIC" id="fig|35623.3.peg.601"/>
<dbReference type="InterPro" id="IPR011763">
    <property type="entry name" value="COA_CT_C"/>
</dbReference>
<name>A0A061AB99_9MOLU</name>
<dbReference type="PANTHER" id="PTHR42853">
    <property type="entry name" value="ACETYL-COENZYME A CARBOXYLASE CARBOXYL TRANSFERASE SUBUNIT ALPHA"/>
    <property type="match status" value="1"/>
</dbReference>
<comment type="catalytic activity">
    <reaction evidence="9 10">
        <text>N(6)-carboxybiotinyl-L-lysyl-[protein] + acetyl-CoA = N(6)-biotinyl-L-lysyl-[protein] + malonyl-CoA</text>
        <dbReference type="Rhea" id="RHEA:54728"/>
        <dbReference type="Rhea" id="RHEA-COMP:10505"/>
        <dbReference type="Rhea" id="RHEA-COMP:10506"/>
        <dbReference type="ChEBI" id="CHEBI:57288"/>
        <dbReference type="ChEBI" id="CHEBI:57384"/>
        <dbReference type="ChEBI" id="CHEBI:83144"/>
        <dbReference type="ChEBI" id="CHEBI:83145"/>
        <dbReference type="EC" id="2.1.3.15"/>
    </reaction>
</comment>
<reference evidence="13" key="1">
    <citation type="submission" date="2014-05" db="EMBL/GenBank/DDBJ databases">
        <authorList>
            <person name="Kube M."/>
        </authorList>
    </citation>
    <scope>NUCLEOTIDE SEQUENCE [LARGE SCALE GENOMIC DNA]</scope>
</reference>
<dbReference type="SUPFAM" id="SSF52096">
    <property type="entry name" value="ClpP/crotonase"/>
    <property type="match status" value="1"/>
</dbReference>
<gene>
    <name evidence="10 12" type="primary">accA</name>
    <name evidence="12" type="ORF">Aocu_06010</name>
</gene>
<dbReference type="Pfam" id="PF03255">
    <property type="entry name" value="ACCA"/>
    <property type="match status" value="1"/>
</dbReference>
<evidence type="ECO:0000256" key="9">
    <source>
        <dbReference type="ARBA" id="ARBA00049152"/>
    </source>
</evidence>
<keyword evidence="3 10" id="KW-0808">Transferase</keyword>
<accession>A0A061AB99</accession>
<dbReference type="STRING" id="35623.Aocu_06010"/>
<evidence type="ECO:0000256" key="8">
    <source>
        <dbReference type="ARBA" id="ARBA00023160"/>
    </source>
</evidence>
<evidence type="ECO:0000313" key="13">
    <source>
        <dbReference type="Proteomes" id="UP000032434"/>
    </source>
</evidence>
<keyword evidence="10" id="KW-0963">Cytoplasm</keyword>
<dbReference type="NCBIfam" id="TIGR00513">
    <property type="entry name" value="accA"/>
    <property type="match status" value="1"/>
</dbReference>
<evidence type="ECO:0000256" key="2">
    <source>
        <dbReference type="ARBA" id="ARBA00022516"/>
    </source>
</evidence>
<evidence type="ECO:0000256" key="3">
    <source>
        <dbReference type="ARBA" id="ARBA00022679"/>
    </source>
</evidence>
<dbReference type="GO" id="GO:0005524">
    <property type="term" value="F:ATP binding"/>
    <property type="evidence" value="ECO:0007669"/>
    <property type="project" value="UniProtKB-KW"/>
</dbReference>
<comment type="subunit">
    <text evidence="10">Acetyl-CoA carboxylase is a heterohexamer composed of biotin carboxyl carrier protein (AccB), biotin carboxylase (AccC) and two subunits each of ACCase subunit alpha (AccA) and ACCase subunit beta (AccD).</text>
</comment>
<dbReference type="GO" id="GO:0003989">
    <property type="term" value="F:acetyl-CoA carboxylase activity"/>
    <property type="evidence" value="ECO:0007669"/>
    <property type="project" value="InterPro"/>
</dbReference>
<dbReference type="InterPro" id="IPR029045">
    <property type="entry name" value="ClpP/crotonase-like_dom_sf"/>
</dbReference>
<dbReference type="NCBIfam" id="NF004344">
    <property type="entry name" value="PRK05724.1"/>
    <property type="match status" value="1"/>
</dbReference>
<evidence type="ECO:0000256" key="6">
    <source>
        <dbReference type="ARBA" id="ARBA00022840"/>
    </source>
</evidence>
<comment type="function">
    <text evidence="10">Component of the acetyl coenzyme A carboxylase (ACC) complex. First, biotin carboxylase catalyzes the carboxylation of biotin on its carrier protein (BCCP) and then the CO(2) group is transferred by the carboxyltransferase to acetyl-CoA to form malonyl-CoA.</text>
</comment>
<dbReference type="EC" id="2.1.3.15" evidence="10"/>
<keyword evidence="4 10" id="KW-0547">Nucleotide-binding</keyword>
<evidence type="ECO:0000256" key="4">
    <source>
        <dbReference type="ARBA" id="ARBA00022741"/>
    </source>
</evidence>
<comment type="similarity">
    <text evidence="10">Belongs to the AccA family.</text>
</comment>
<dbReference type="KEGG" id="aoc:Aocu_06010"/>
<keyword evidence="7 10" id="KW-0443">Lipid metabolism</keyword>
<dbReference type="PRINTS" id="PR01069">
    <property type="entry name" value="ACCCTRFRASEA"/>
</dbReference>
<keyword evidence="8 10" id="KW-0275">Fatty acid biosynthesis</keyword>
<comment type="pathway">
    <text evidence="1 10">Lipid metabolism; malonyl-CoA biosynthesis; malonyl-CoA from acetyl-CoA: step 1/1.</text>
</comment>
<dbReference type="AlphaFoldDB" id="A0A061AB99"/>
<dbReference type="HOGENOM" id="CLU_015486_0_2_14"/>
<keyword evidence="6 10" id="KW-0067">ATP-binding</keyword>
<keyword evidence="2 10" id="KW-0444">Lipid biosynthesis</keyword>
<evidence type="ECO:0000256" key="10">
    <source>
        <dbReference type="HAMAP-Rule" id="MF_00823"/>
    </source>
</evidence>
<dbReference type="FunCoup" id="A0A061AB99">
    <property type="interactions" value="158"/>
</dbReference>
<dbReference type="GO" id="GO:0009317">
    <property type="term" value="C:acetyl-CoA carboxylase complex"/>
    <property type="evidence" value="ECO:0007669"/>
    <property type="project" value="InterPro"/>
</dbReference>
<dbReference type="EMBL" id="LK028559">
    <property type="protein sequence ID" value="CDR30674.1"/>
    <property type="molecule type" value="Genomic_DNA"/>
</dbReference>
<keyword evidence="13" id="KW-1185">Reference proteome</keyword>
<dbReference type="GO" id="GO:0006633">
    <property type="term" value="P:fatty acid biosynthetic process"/>
    <property type="evidence" value="ECO:0007669"/>
    <property type="project" value="UniProtKB-KW"/>
</dbReference>
<dbReference type="NCBIfam" id="NF041504">
    <property type="entry name" value="AccA_sub"/>
    <property type="match status" value="1"/>
</dbReference>
<dbReference type="PROSITE" id="PS50989">
    <property type="entry name" value="COA_CT_CTER"/>
    <property type="match status" value="1"/>
</dbReference>
<comment type="subcellular location">
    <subcellularLocation>
        <location evidence="10">Cytoplasm</location>
    </subcellularLocation>
</comment>
<proteinExistence type="inferred from homology"/>
<protein>
    <recommendedName>
        <fullName evidence="10">Acetyl-coenzyme A carboxylase carboxyl transferase subunit alpha</fullName>
        <shortName evidence="10">ACCase subunit alpha</shortName>
        <shortName evidence="10">Acetyl-CoA carboxylase carboxyltransferase subunit alpha</shortName>
        <ecNumber evidence="10">2.1.3.15</ecNumber>
    </recommendedName>
</protein>
<keyword evidence="5 10" id="KW-0276">Fatty acid metabolism</keyword>
<organism evidence="12 13">
    <name type="scientific">Acholeplasma oculi</name>
    <dbReference type="NCBI Taxonomy" id="35623"/>
    <lineage>
        <taxon>Bacteria</taxon>
        <taxon>Bacillati</taxon>
        <taxon>Mycoplasmatota</taxon>
        <taxon>Mollicutes</taxon>
        <taxon>Acholeplasmatales</taxon>
        <taxon>Acholeplasmataceae</taxon>
        <taxon>Acholeplasma</taxon>
    </lineage>
</organism>
<dbReference type="OrthoDB" id="9808023at2"/>
<sequence length="270" mass="29754">MSNLNVWDRVKLARSTDRPTATDLISNLFPDFLELHGDRLFGDDLAIIGGVATFHGSPVTVIAEEKGKNTEDKIKRNFGMPHPEGYRKALRLMKQAEKFNRPIITIIDTPGAYPGIGAEERGQAQAIALNLKESMKLKTPIIVIILGEGGSGGALAIGVGDTVLMFENSIYSILSPEGFASILFKDSQRAKEAAELMKLTAPDLKELGIIDEIILEGEGLNTNPMIGYKNLEKALEKQLKKLSKLPHTKLLDDRYKKFRKMGVYEESVTS</sequence>
<evidence type="ECO:0000256" key="5">
    <source>
        <dbReference type="ARBA" id="ARBA00022832"/>
    </source>
</evidence>
<dbReference type="PANTHER" id="PTHR42853:SF3">
    <property type="entry name" value="ACETYL-COENZYME A CARBOXYLASE CARBOXYL TRANSFERASE SUBUNIT ALPHA, CHLOROPLASTIC"/>
    <property type="match status" value="1"/>
</dbReference>
<dbReference type="Gene3D" id="3.90.226.10">
    <property type="entry name" value="2-enoyl-CoA Hydratase, Chain A, domain 1"/>
    <property type="match status" value="1"/>
</dbReference>
<dbReference type="HAMAP" id="MF_00823">
    <property type="entry name" value="AcetylCoA_CT_alpha"/>
    <property type="match status" value="1"/>
</dbReference>
<evidence type="ECO:0000259" key="11">
    <source>
        <dbReference type="PROSITE" id="PS50989"/>
    </source>
</evidence>
<dbReference type="GO" id="GO:0016743">
    <property type="term" value="F:carboxyl- or carbamoyltransferase activity"/>
    <property type="evidence" value="ECO:0007669"/>
    <property type="project" value="UniProtKB-UniRule"/>
</dbReference>
<dbReference type="UniPathway" id="UPA00655">
    <property type="reaction ID" value="UER00711"/>
</dbReference>